<evidence type="ECO:0000313" key="2">
    <source>
        <dbReference type="EMBL" id="KAK3594108.1"/>
    </source>
</evidence>
<dbReference type="CDD" id="cd22112">
    <property type="entry name" value="F-box_FBXO47"/>
    <property type="match status" value="1"/>
</dbReference>
<dbReference type="InterPro" id="IPR038946">
    <property type="entry name" value="FBXO47"/>
</dbReference>
<organism evidence="2 3">
    <name type="scientific">Potamilus streckersoni</name>
    <dbReference type="NCBI Taxonomy" id="2493646"/>
    <lineage>
        <taxon>Eukaryota</taxon>
        <taxon>Metazoa</taxon>
        <taxon>Spiralia</taxon>
        <taxon>Lophotrochozoa</taxon>
        <taxon>Mollusca</taxon>
        <taxon>Bivalvia</taxon>
        <taxon>Autobranchia</taxon>
        <taxon>Heteroconchia</taxon>
        <taxon>Palaeoheterodonta</taxon>
        <taxon>Unionida</taxon>
        <taxon>Unionoidea</taxon>
        <taxon>Unionidae</taxon>
        <taxon>Ambleminae</taxon>
        <taxon>Lampsilini</taxon>
        <taxon>Potamilus</taxon>
    </lineage>
</organism>
<evidence type="ECO:0000259" key="1">
    <source>
        <dbReference type="Pfam" id="PF24467"/>
    </source>
</evidence>
<proteinExistence type="predicted"/>
<reference evidence="2" key="2">
    <citation type="journal article" date="2021" name="Genome Biol. Evol.">
        <title>Developing a high-quality reference genome for a parasitic bivalve with doubly uniparental inheritance (Bivalvia: Unionida).</title>
        <authorList>
            <person name="Smith C.H."/>
        </authorList>
    </citation>
    <scope>NUCLEOTIDE SEQUENCE</scope>
    <source>
        <strain evidence="2">CHS0354</strain>
        <tissue evidence="2">Mantle</tissue>
    </source>
</reference>
<sequence length="477" mass="54751">MFLQSLKEICEMDLKAYLPCKKPRRSNRLGVKGKEETQEETIQQEPLGFFDTLPLELKFRVLGYLTVEDLSLLTITSKGMRNLVEGYCVLHPVLQKGYICRLHSYKGTQPVLPIKSETEALNTFRKLGLLMKRSTCLYATRDRLKFLNDVLTKMMCCNSAHLCDNSSRCIAMKCFGKLLHTVLAGWDDSECQRAYDAICQHTCILKTVKNIVGSKPGTNVKLEHEERLFLRRVFLDSCPSHQDKAFWLSRILKSWPLVHQARLLFLLYGPVLNEVTNLFQNCSGCYCKIIADEVLWYELCENTPSSSTQSEEHFGELANALKNLHNYKQEWTEDDIISVIDELTSSPDDWLAENVAHLLILCGDSVTSKMLISKAINGRMIELASITTSFCVVCVKNSFSMSYVINMIQNIILVMDSVKDRQIFFNNVMDMFKELIIDIHEFEDQDDEHGSDMYYMVSSLVEFTKRLAQMAFKDMLT</sequence>
<name>A0AAE0SLU4_9BIVA</name>
<dbReference type="SUPFAM" id="SSF81383">
    <property type="entry name" value="F-box domain"/>
    <property type="match status" value="1"/>
</dbReference>
<protein>
    <recommendedName>
        <fullName evidence="1">FBXO47 ARM repeats region domain-containing protein</fullName>
    </recommendedName>
</protein>
<gene>
    <name evidence="2" type="ORF">CHS0354_040878</name>
</gene>
<dbReference type="PANTHER" id="PTHR34098">
    <property type="entry name" value="F-BOX ONLY PROTEIN 47"/>
    <property type="match status" value="1"/>
</dbReference>
<keyword evidence="3" id="KW-1185">Reference proteome</keyword>
<reference evidence="2" key="1">
    <citation type="journal article" date="2021" name="Genome Biol. Evol.">
        <title>A High-Quality Reference Genome for a Parasitic Bivalve with Doubly Uniparental Inheritance (Bivalvia: Unionida).</title>
        <authorList>
            <person name="Smith C.H."/>
        </authorList>
    </citation>
    <scope>NUCLEOTIDE SEQUENCE</scope>
    <source>
        <strain evidence="2">CHS0354</strain>
    </source>
</reference>
<dbReference type="InterPro" id="IPR036047">
    <property type="entry name" value="F-box-like_dom_sf"/>
</dbReference>
<dbReference type="Proteomes" id="UP001195483">
    <property type="component" value="Unassembled WGS sequence"/>
</dbReference>
<dbReference type="PANTHER" id="PTHR34098:SF1">
    <property type="entry name" value="F-BOX ONLY PROTEIN 47"/>
    <property type="match status" value="1"/>
</dbReference>
<accession>A0AAE0SLU4</accession>
<dbReference type="Pfam" id="PF24467">
    <property type="entry name" value="ARM_FBXO47"/>
    <property type="match status" value="1"/>
</dbReference>
<dbReference type="AlphaFoldDB" id="A0AAE0SLU4"/>
<evidence type="ECO:0000313" key="3">
    <source>
        <dbReference type="Proteomes" id="UP001195483"/>
    </source>
</evidence>
<dbReference type="InterPro" id="IPR056622">
    <property type="entry name" value="ARM_FBXO47"/>
</dbReference>
<reference evidence="2" key="3">
    <citation type="submission" date="2023-05" db="EMBL/GenBank/DDBJ databases">
        <authorList>
            <person name="Smith C.H."/>
        </authorList>
    </citation>
    <scope>NUCLEOTIDE SEQUENCE</scope>
    <source>
        <strain evidence="2">CHS0354</strain>
        <tissue evidence="2">Mantle</tissue>
    </source>
</reference>
<feature type="domain" description="FBXO47 ARM repeats region" evidence="1">
    <location>
        <begin position="208"/>
        <end position="440"/>
    </location>
</feature>
<dbReference type="EMBL" id="JAEAOA010002342">
    <property type="protein sequence ID" value="KAK3594108.1"/>
    <property type="molecule type" value="Genomic_DNA"/>
</dbReference>
<comment type="caution">
    <text evidence="2">The sequence shown here is derived from an EMBL/GenBank/DDBJ whole genome shotgun (WGS) entry which is preliminary data.</text>
</comment>